<gene>
    <name evidence="2" type="ORF">CLO192961_LOCUS58336</name>
</gene>
<feature type="domain" description="AB hydrolase-1" evidence="1">
    <location>
        <begin position="5"/>
        <end position="231"/>
    </location>
</feature>
<dbReference type="InterPro" id="IPR029058">
    <property type="entry name" value="AB_hydrolase_fold"/>
</dbReference>
<proteinExistence type="predicted"/>
<dbReference type="PANTHER" id="PTHR37017">
    <property type="entry name" value="AB HYDROLASE-1 DOMAIN-CONTAINING PROTEIN-RELATED"/>
    <property type="match status" value="1"/>
</dbReference>
<dbReference type="Pfam" id="PF12697">
    <property type="entry name" value="Abhydrolase_6"/>
    <property type="match status" value="1"/>
</dbReference>
<sequence length="239" mass="25221">MPRTIFLVPGLWEGPGSYEPLVSSLKKIGFNTFVSSLKSTGTRSPANPTLKDDIAGIHEDLEKVVDEAGAEGVILFLHSAGGFIGSNAMEGLAASTRKSAGKAGGVVKIIFFSAGLAPEGSDTFGGPFILNQDDGSCVCVDSVDSLFHDLPAAEAAAWQAKMDVQPLIETWKGTITYCGWKDVSSTYIICEEDRLLPIPVQEAMAAMAGSKVVRLACGHMGHISATDDLAEVIKRETDS</sequence>
<evidence type="ECO:0000313" key="3">
    <source>
        <dbReference type="Proteomes" id="UP000766486"/>
    </source>
</evidence>
<reference evidence="2 3" key="1">
    <citation type="submission" date="2019-06" db="EMBL/GenBank/DDBJ databases">
        <authorList>
            <person name="Broberg M."/>
        </authorList>
    </citation>
    <scope>NUCLEOTIDE SEQUENCE [LARGE SCALE GENOMIC DNA]</scope>
</reference>
<dbReference type="EMBL" id="CABFNS010000414">
    <property type="protein sequence ID" value="VUC21584.1"/>
    <property type="molecule type" value="Genomic_DNA"/>
</dbReference>
<name>A0ABY6TSG5_BIOOC</name>
<dbReference type="Proteomes" id="UP000766486">
    <property type="component" value="Unassembled WGS sequence"/>
</dbReference>
<organism evidence="2 3">
    <name type="scientific">Bionectria ochroleuca</name>
    <name type="common">Gliocladium roseum</name>
    <dbReference type="NCBI Taxonomy" id="29856"/>
    <lineage>
        <taxon>Eukaryota</taxon>
        <taxon>Fungi</taxon>
        <taxon>Dikarya</taxon>
        <taxon>Ascomycota</taxon>
        <taxon>Pezizomycotina</taxon>
        <taxon>Sordariomycetes</taxon>
        <taxon>Hypocreomycetidae</taxon>
        <taxon>Hypocreales</taxon>
        <taxon>Bionectriaceae</taxon>
        <taxon>Clonostachys</taxon>
    </lineage>
</organism>
<evidence type="ECO:0000259" key="1">
    <source>
        <dbReference type="Pfam" id="PF12697"/>
    </source>
</evidence>
<comment type="caution">
    <text evidence="2">The sequence shown here is derived from an EMBL/GenBank/DDBJ whole genome shotgun (WGS) entry which is preliminary data.</text>
</comment>
<dbReference type="InterPro" id="IPR052897">
    <property type="entry name" value="Sec-Metab_Biosynth_Hydrolase"/>
</dbReference>
<accession>A0ABY6TSG5</accession>
<dbReference type="InterPro" id="IPR000073">
    <property type="entry name" value="AB_hydrolase_1"/>
</dbReference>
<dbReference type="PANTHER" id="PTHR37017:SF3">
    <property type="entry name" value="AB HYDROLASE-1 DOMAIN-CONTAINING PROTEIN"/>
    <property type="match status" value="1"/>
</dbReference>
<keyword evidence="3" id="KW-1185">Reference proteome</keyword>
<dbReference type="SUPFAM" id="SSF53474">
    <property type="entry name" value="alpha/beta-Hydrolases"/>
    <property type="match status" value="1"/>
</dbReference>
<dbReference type="Gene3D" id="3.40.50.1820">
    <property type="entry name" value="alpha/beta hydrolase"/>
    <property type="match status" value="1"/>
</dbReference>
<evidence type="ECO:0000313" key="2">
    <source>
        <dbReference type="EMBL" id="VUC21584.1"/>
    </source>
</evidence>
<protein>
    <recommendedName>
        <fullName evidence="1">AB hydrolase-1 domain-containing protein</fullName>
    </recommendedName>
</protein>